<sequence>MALAALIIVASSEDSFWIGLDWIGLDRRFSSAWCTALNADTGPSLWHIKTRNNKQQATSKQQASKQQTNAQTKKQTTQDKQRHEQGSENSCREVPFHNWLA</sequence>
<reference evidence="2" key="1">
    <citation type="submission" date="2021-02" db="EMBL/GenBank/DDBJ databases">
        <authorList>
            <person name="Dougan E. K."/>
            <person name="Rhodes N."/>
            <person name="Thang M."/>
            <person name="Chan C."/>
        </authorList>
    </citation>
    <scope>NUCLEOTIDE SEQUENCE</scope>
</reference>
<dbReference type="AlphaFoldDB" id="A0A813FCC1"/>
<proteinExistence type="predicted"/>
<organism evidence="2 3">
    <name type="scientific">Polarella glacialis</name>
    <name type="common">Dinoflagellate</name>
    <dbReference type="NCBI Taxonomy" id="89957"/>
    <lineage>
        <taxon>Eukaryota</taxon>
        <taxon>Sar</taxon>
        <taxon>Alveolata</taxon>
        <taxon>Dinophyceae</taxon>
        <taxon>Suessiales</taxon>
        <taxon>Suessiaceae</taxon>
        <taxon>Polarella</taxon>
    </lineage>
</organism>
<accession>A0A813FCC1</accession>
<dbReference type="Proteomes" id="UP000654075">
    <property type="component" value="Unassembled WGS sequence"/>
</dbReference>
<evidence type="ECO:0000256" key="1">
    <source>
        <dbReference type="SAM" id="MobiDB-lite"/>
    </source>
</evidence>
<feature type="compositionally biased region" description="Low complexity" evidence="1">
    <location>
        <begin position="53"/>
        <end position="75"/>
    </location>
</feature>
<feature type="compositionally biased region" description="Basic and acidic residues" evidence="1">
    <location>
        <begin position="76"/>
        <end position="95"/>
    </location>
</feature>
<evidence type="ECO:0000313" key="2">
    <source>
        <dbReference type="EMBL" id="CAE8612154.1"/>
    </source>
</evidence>
<gene>
    <name evidence="2" type="ORF">PGLA1383_LOCUS29954</name>
</gene>
<name>A0A813FCC1_POLGL</name>
<feature type="region of interest" description="Disordered" evidence="1">
    <location>
        <begin position="51"/>
        <end position="101"/>
    </location>
</feature>
<evidence type="ECO:0000313" key="3">
    <source>
        <dbReference type="Proteomes" id="UP000654075"/>
    </source>
</evidence>
<comment type="caution">
    <text evidence="2">The sequence shown here is derived from an EMBL/GenBank/DDBJ whole genome shotgun (WGS) entry which is preliminary data.</text>
</comment>
<protein>
    <submittedName>
        <fullName evidence="2">Uncharacterized protein</fullName>
    </submittedName>
</protein>
<dbReference type="EMBL" id="CAJNNV010025089">
    <property type="protein sequence ID" value="CAE8612154.1"/>
    <property type="molecule type" value="Genomic_DNA"/>
</dbReference>
<keyword evidence="3" id="KW-1185">Reference proteome</keyword>